<dbReference type="GeneID" id="93648607"/>
<accession>A0A177EJV8</accession>
<dbReference type="SUPFAM" id="SSF57850">
    <property type="entry name" value="RING/U-box"/>
    <property type="match status" value="1"/>
</dbReference>
<keyword evidence="2" id="KW-1185">Reference proteome</keyword>
<comment type="caution">
    <text evidence="1">The sequence shown here is derived from an EMBL/GenBank/DDBJ whole genome shotgun (WGS) entry which is preliminary data.</text>
</comment>
<dbReference type="RefSeq" id="XP_067544987.1">
    <property type="nucleotide sequence ID" value="XM_067689675.1"/>
</dbReference>
<proteinExistence type="predicted"/>
<dbReference type="EMBL" id="LTDL01000020">
    <property type="protein sequence ID" value="OAG31269.1"/>
    <property type="molecule type" value="Genomic_DNA"/>
</dbReference>
<gene>
    <name evidence="1" type="ORF">NEDG_02257</name>
</gene>
<reference evidence="1 2" key="1">
    <citation type="submission" date="2016-02" db="EMBL/GenBank/DDBJ databases">
        <title>Discovery of a natural microsporidian pathogen with a broad tissue tropism in Caenorhabditis elegans.</title>
        <authorList>
            <person name="Luallen R.J."/>
            <person name="Reinke A.W."/>
            <person name="Tong L."/>
            <person name="Botts M.R."/>
            <person name="Felix M.-A."/>
            <person name="Troemel E.R."/>
        </authorList>
    </citation>
    <scope>NUCLEOTIDE SEQUENCE [LARGE SCALE GENOMIC DNA]</scope>
    <source>
        <strain evidence="1 2">JUm2807</strain>
    </source>
</reference>
<sequence>MKSTLVRSFEKVFETSLGKRLGKRLGKVLGKTLRCHVLCLIVFCMAVGCADEVSEPNYIVSPYTEQTMEFFERSGSDVWGNVLETVQIDGERCILKKQTQCLSIYLNKYTLETVPEHLAQGIEFSTLRIVPHMKSTVAHFDPAVLERVLKLFGTICADTLIFYNLGFDDSRIKKKSQRMARLSGKFGRSETPEVAPPTTRCTLSIKTLVIQHNTTPAINWLQKRLDLSHCLINLKITGKLELENLELLDGFNARSIEALTLDDFKRLASLECKLFREGPLPDKLVISTPRPIYPKISEEIAGNIISKEWRLLVVPMPLWKELMKPSELPKHFTAVELRVTLCVNTPSPFPVMGISRATVTHLTIMFEEHNNLLTRTDLEQTLEWVSKDFEGLRVLQVEAVGEPTLRKFVRTYTFNINTITNLVPTLTGIWVCGIDCMHIPHGSNILCLSLEAWELYRSGKLADELANSQTDLSVLSPEQQAKLTSQEELAADNEACCVCLCTAADLRSSSPDTQISILDHPKHSVCCRCLDGMVKARGTVGPIMCPVCRQEHMLPLVKNVIERDSLGRVEVTPN</sequence>
<dbReference type="VEuPathDB" id="MicrosporidiaDB:NEDG_02257"/>
<protein>
    <submittedName>
        <fullName evidence="1">Uncharacterized protein</fullName>
    </submittedName>
</protein>
<organism evidence="1 2">
    <name type="scientific">Nematocida displodere</name>
    <dbReference type="NCBI Taxonomy" id="1805483"/>
    <lineage>
        <taxon>Eukaryota</taxon>
        <taxon>Fungi</taxon>
        <taxon>Fungi incertae sedis</taxon>
        <taxon>Microsporidia</taxon>
        <taxon>Nematocida</taxon>
    </lineage>
</organism>
<evidence type="ECO:0000313" key="1">
    <source>
        <dbReference type="EMBL" id="OAG31269.1"/>
    </source>
</evidence>
<dbReference type="AlphaFoldDB" id="A0A177EJV8"/>
<evidence type="ECO:0000313" key="2">
    <source>
        <dbReference type="Proteomes" id="UP000185944"/>
    </source>
</evidence>
<dbReference type="Proteomes" id="UP000185944">
    <property type="component" value="Unassembled WGS sequence"/>
</dbReference>
<name>A0A177EJV8_9MICR</name>